<dbReference type="EMBL" id="JACHBW010000028">
    <property type="protein sequence ID" value="MBB6106549.1"/>
    <property type="molecule type" value="Genomic_DNA"/>
</dbReference>
<dbReference type="AlphaFoldDB" id="A0A7W9U3X0"/>
<gene>
    <name evidence="1" type="ORF">F4827_006425</name>
</gene>
<proteinExistence type="predicted"/>
<evidence type="ECO:0000313" key="2">
    <source>
        <dbReference type="Proteomes" id="UP000571554"/>
    </source>
</evidence>
<keyword evidence="2" id="KW-1185">Reference proteome</keyword>
<reference evidence="1 2" key="1">
    <citation type="submission" date="2020-08" db="EMBL/GenBank/DDBJ databases">
        <title>Above-ground endophytic microbial communities from plants in different locations in the United States.</title>
        <authorList>
            <person name="Frank C."/>
        </authorList>
    </citation>
    <scope>NUCLEOTIDE SEQUENCE [LARGE SCALE GENOMIC DNA]</scope>
    <source>
        <strain evidence="1 2">WP4_2_2</strain>
    </source>
</reference>
<evidence type="ECO:0000313" key="1">
    <source>
        <dbReference type="EMBL" id="MBB6106549.1"/>
    </source>
</evidence>
<protein>
    <submittedName>
        <fullName evidence="1">Uncharacterized protein</fullName>
    </submittedName>
</protein>
<sequence length="55" mass="6468">MFPIGCIDHDSMNLLKRVRDRHQVRYHPLRTASLASFVEPMVRLHAGTTPARRRR</sequence>
<name>A0A7W9U3X0_9BURK</name>
<accession>A0A7W9U3X0</accession>
<organism evidence="1 2">
    <name type="scientific">Paraburkholderia bannensis</name>
    <dbReference type="NCBI Taxonomy" id="765414"/>
    <lineage>
        <taxon>Bacteria</taxon>
        <taxon>Pseudomonadati</taxon>
        <taxon>Pseudomonadota</taxon>
        <taxon>Betaproteobacteria</taxon>
        <taxon>Burkholderiales</taxon>
        <taxon>Burkholderiaceae</taxon>
        <taxon>Paraburkholderia</taxon>
    </lineage>
</organism>
<comment type="caution">
    <text evidence="1">The sequence shown here is derived from an EMBL/GenBank/DDBJ whole genome shotgun (WGS) entry which is preliminary data.</text>
</comment>
<dbReference type="RefSeq" id="WP_409258876.1">
    <property type="nucleotide sequence ID" value="NZ_JACHBW010000028.1"/>
</dbReference>
<dbReference type="Proteomes" id="UP000571554">
    <property type="component" value="Unassembled WGS sequence"/>
</dbReference>